<evidence type="ECO:0000313" key="1">
    <source>
        <dbReference type="EMBL" id="DAD72185.1"/>
    </source>
</evidence>
<dbReference type="EMBL" id="BK015895">
    <property type="protein sequence ID" value="DAD72185.1"/>
    <property type="molecule type" value="Genomic_DNA"/>
</dbReference>
<dbReference type="Gene3D" id="3.40.630.30">
    <property type="match status" value="1"/>
</dbReference>
<organism evidence="1">
    <name type="scientific">Siphoviridae sp. ctTC45</name>
    <dbReference type="NCBI Taxonomy" id="2827573"/>
    <lineage>
        <taxon>Viruses</taxon>
        <taxon>Duplodnaviria</taxon>
        <taxon>Heunggongvirae</taxon>
        <taxon>Uroviricota</taxon>
        <taxon>Caudoviricetes</taxon>
    </lineage>
</organism>
<sequence length="184" mass="21512">MNQIEKYTNELRPLSFKFSSGNIAIDNFLSSDDALDRTIGITYVLLDEERTRIIGYFNISVSRIDEKRLQNGEATYHPLGGAAKINYLAVDSEFQHQLLYQTNNGDKKYIGDYLLGQCEQKIWDIHNDIGIAFIYLSSTKEGYHMYRDRNFYEDLEDDMNVAKNDKDLTCKDLYKYIDDLYSYN</sequence>
<proteinExistence type="predicted"/>
<name>A0A8S5LQ96_9CAUD</name>
<accession>A0A8S5LQ96</accession>
<protein>
    <submittedName>
        <fullName evidence="1">PUTATIVE ACETYLTRANSFERASE, ACETYLTRANSFERASE</fullName>
    </submittedName>
</protein>
<reference evidence="1" key="1">
    <citation type="journal article" date="2021" name="Proc. Natl. Acad. Sci. U.S.A.">
        <title>A Catalog of Tens of Thousands of Viruses from Human Metagenomes Reveals Hidden Associations with Chronic Diseases.</title>
        <authorList>
            <person name="Tisza M.J."/>
            <person name="Buck C.B."/>
        </authorList>
    </citation>
    <scope>NUCLEOTIDE SEQUENCE</scope>
    <source>
        <strain evidence="1">CtTC45</strain>
    </source>
</reference>